<name>A0A495IV53_9SPHI</name>
<dbReference type="GO" id="GO:0016020">
    <property type="term" value="C:membrane"/>
    <property type="evidence" value="ECO:0007669"/>
    <property type="project" value="InterPro"/>
</dbReference>
<dbReference type="GO" id="GO:0000155">
    <property type="term" value="F:phosphorelay sensor kinase activity"/>
    <property type="evidence" value="ECO:0007669"/>
    <property type="project" value="InterPro"/>
</dbReference>
<keyword evidence="2" id="KW-0808">Transferase</keyword>
<accession>A0A495IV53</accession>
<proteinExistence type="predicted"/>
<feature type="domain" description="Signal transduction histidine kinase internal region" evidence="1">
    <location>
        <begin position="41"/>
        <end position="113"/>
    </location>
</feature>
<dbReference type="Pfam" id="PF06580">
    <property type="entry name" value="His_kinase"/>
    <property type="match status" value="1"/>
</dbReference>
<dbReference type="PANTHER" id="PTHR34220:SF7">
    <property type="entry name" value="SENSOR HISTIDINE KINASE YPDA"/>
    <property type="match status" value="1"/>
</dbReference>
<dbReference type="InterPro" id="IPR010559">
    <property type="entry name" value="Sig_transdc_His_kin_internal"/>
</dbReference>
<gene>
    <name evidence="2" type="ORF">BDD43_0576</name>
</gene>
<dbReference type="OrthoDB" id="9809908at2"/>
<organism evidence="2 3">
    <name type="scientific">Mucilaginibacter gracilis</name>
    <dbReference type="NCBI Taxonomy" id="423350"/>
    <lineage>
        <taxon>Bacteria</taxon>
        <taxon>Pseudomonadati</taxon>
        <taxon>Bacteroidota</taxon>
        <taxon>Sphingobacteriia</taxon>
        <taxon>Sphingobacteriales</taxon>
        <taxon>Sphingobacteriaceae</taxon>
        <taxon>Mucilaginibacter</taxon>
    </lineage>
</organism>
<dbReference type="InterPro" id="IPR050640">
    <property type="entry name" value="Bact_2-comp_sensor_kinase"/>
</dbReference>
<reference evidence="2 3" key="1">
    <citation type="submission" date="2018-10" db="EMBL/GenBank/DDBJ databases">
        <title>Genomic Encyclopedia of Archaeal and Bacterial Type Strains, Phase II (KMG-II): from individual species to whole genera.</title>
        <authorList>
            <person name="Goeker M."/>
        </authorList>
    </citation>
    <scope>NUCLEOTIDE SEQUENCE [LARGE SCALE GENOMIC DNA]</scope>
    <source>
        <strain evidence="2 3">DSM 18602</strain>
    </source>
</reference>
<evidence type="ECO:0000313" key="2">
    <source>
        <dbReference type="EMBL" id="RKR80462.1"/>
    </source>
</evidence>
<dbReference type="SUPFAM" id="SSF55874">
    <property type="entry name" value="ATPase domain of HSP90 chaperone/DNA topoisomerase II/histidine kinase"/>
    <property type="match status" value="1"/>
</dbReference>
<keyword evidence="2" id="KW-0418">Kinase</keyword>
<keyword evidence="3" id="KW-1185">Reference proteome</keyword>
<protein>
    <submittedName>
        <fullName evidence="2">Histidine kinase</fullName>
    </submittedName>
</protein>
<dbReference type="EMBL" id="RBKU01000001">
    <property type="protein sequence ID" value="RKR80462.1"/>
    <property type="molecule type" value="Genomic_DNA"/>
</dbReference>
<evidence type="ECO:0000313" key="3">
    <source>
        <dbReference type="Proteomes" id="UP000268007"/>
    </source>
</evidence>
<dbReference type="Proteomes" id="UP000268007">
    <property type="component" value="Unassembled WGS sequence"/>
</dbReference>
<evidence type="ECO:0000259" key="1">
    <source>
        <dbReference type="Pfam" id="PF06580"/>
    </source>
</evidence>
<sequence length="219" mass="25381">MVTLGANFINIFLALLLSYLTDRRSLRVEKEIAEKEHLRTELAFLRSQVNPHFLFNTINDIYALTQQQAKEAPAALLKLSGLLRYMLRESEEQFVPLDDEIAYLENVIELQRVWQKHNCYFDFRTEGSFSGYVIAPLILINFVENAFKHGAFNDPDNPILILISLENNELEFKVTNQVKPLKKDKRVGIGLSLIYPNRHELRISKQADSYSIDLKIKLI</sequence>
<dbReference type="AlphaFoldDB" id="A0A495IV53"/>
<dbReference type="InterPro" id="IPR036890">
    <property type="entry name" value="HATPase_C_sf"/>
</dbReference>
<dbReference type="PANTHER" id="PTHR34220">
    <property type="entry name" value="SENSOR HISTIDINE KINASE YPDA"/>
    <property type="match status" value="1"/>
</dbReference>
<comment type="caution">
    <text evidence="2">The sequence shown here is derived from an EMBL/GenBank/DDBJ whole genome shotgun (WGS) entry which is preliminary data.</text>
</comment>